<dbReference type="RefSeq" id="WP_092105116.1">
    <property type="nucleotide sequence ID" value="NZ_FOOT01000010.1"/>
</dbReference>
<dbReference type="STRING" id="1436961.SAMN05421739_11055"/>
<accession>A0A1I2YWL2</accession>
<protein>
    <submittedName>
        <fullName evidence="1">Uncharacterized protein</fullName>
    </submittedName>
</protein>
<gene>
    <name evidence="1" type="ORF">SAMN05421739_11055</name>
</gene>
<evidence type="ECO:0000313" key="1">
    <source>
        <dbReference type="EMBL" id="SFH30002.1"/>
    </source>
</evidence>
<evidence type="ECO:0000313" key="2">
    <source>
        <dbReference type="Proteomes" id="UP000198724"/>
    </source>
</evidence>
<sequence>MRQTDLPGFLGRFYTLFCLLLLSSLAGCGKRFSHSVRQVSAPVPVAATVPDYTDSTLTLAAGKHYGRSRLHTFFYGKHYRSVWTTPVEVPVLDIGTAHGGLEPLQMGGSRQTINLRLQDSTGTEYVIRSLDKEPASALPKRLQKSYLADFIRDATSATNPYAPLALPTMAEAIGIHYLEPELVFVPHDPRLGEFMDKIGGTMALLERRPAKDQSDYGPMGNATKVKSTRSAITERLTDNDSYFDARLFLRSRLFDMLLGDWSRHEDNWRWAEGEYSDKAYVYKAIPRDRDNIFYKMDDGPVPWLLQRLGVKPHFQSFHKSISAGRLEKLNRSGRNLDELILARLSWQDWQQIADSVQQALTDEVIEQAFTALPDTIHALTAASTISKLKARRDSLPQMARSYYATLAKKVQVVGTDKHERFEVEVQPNGGVLVRVYKMHKDREVQQLLYERLFHPSETLTLELYGLGGDDVFILSGDARPGMKLKVWGGAGEDHYEANSPKPASRLRIFDSKYRNRLEVPRKAKIKLSNEQKAQTFNAEGWLLRYYLD</sequence>
<dbReference type="EMBL" id="FOOT01000010">
    <property type="protein sequence ID" value="SFH30002.1"/>
    <property type="molecule type" value="Genomic_DNA"/>
</dbReference>
<dbReference type="AlphaFoldDB" id="A0A1I2YWL2"/>
<organism evidence="1 2">
    <name type="scientific">Pontibacter chinhatensis</name>
    <dbReference type="NCBI Taxonomy" id="1436961"/>
    <lineage>
        <taxon>Bacteria</taxon>
        <taxon>Pseudomonadati</taxon>
        <taxon>Bacteroidota</taxon>
        <taxon>Cytophagia</taxon>
        <taxon>Cytophagales</taxon>
        <taxon>Hymenobacteraceae</taxon>
        <taxon>Pontibacter</taxon>
    </lineage>
</organism>
<keyword evidence="2" id="KW-1185">Reference proteome</keyword>
<name>A0A1I2YWL2_9BACT</name>
<proteinExistence type="predicted"/>
<dbReference type="PROSITE" id="PS51257">
    <property type="entry name" value="PROKAR_LIPOPROTEIN"/>
    <property type="match status" value="1"/>
</dbReference>
<dbReference type="OrthoDB" id="333971at2"/>
<dbReference type="Proteomes" id="UP000198724">
    <property type="component" value="Unassembled WGS sequence"/>
</dbReference>
<reference evidence="2" key="1">
    <citation type="submission" date="2016-10" db="EMBL/GenBank/DDBJ databases">
        <authorList>
            <person name="Varghese N."/>
            <person name="Submissions S."/>
        </authorList>
    </citation>
    <scope>NUCLEOTIDE SEQUENCE [LARGE SCALE GENOMIC DNA]</scope>
    <source>
        <strain evidence="2">LP51</strain>
    </source>
</reference>